<organism evidence="3 4">
    <name type="scientific">Choiromyces venosus 120613-1</name>
    <dbReference type="NCBI Taxonomy" id="1336337"/>
    <lineage>
        <taxon>Eukaryota</taxon>
        <taxon>Fungi</taxon>
        <taxon>Dikarya</taxon>
        <taxon>Ascomycota</taxon>
        <taxon>Pezizomycotina</taxon>
        <taxon>Pezizomycetes</taxon>
        <taxon>Pezizales</taxon>
        <taxon>Tuberaceae</taxon>
        <taxon>Choiromyces</taxon>
    </lineage>
</organism>
<evidence type="ECO:0000256" key="1">
    <source>
        <dbReference type="SAM" id="Coils"/>
    </source>
</evidence>
<dbReference type="PANTHER" id="PTHR23159">
    <property type="entry name" value="CENTROSOMAL PROTEIN 2"/>
    <property type="match status" value="1"/>
</dbReference>
<evidence type="ECO:0000256" key="2">
    <source>
        <dbReference type="SAM" id="MobiDB-lite"/>
    </source>
</evidence>
<feature type="compositionally biased region" description="Polar residues" evidence="2">
    <location>
        <begin position="126"/>
        <end position="135"/>
    </location>
</feature>
<dbReference type="SUPFAM" id="SSF57997">
    <property type="entry name" value="Tropomyosin"/>
    <property type="match status" value="1"/>
</dbReference>
<keyword evidence="4" id="KW-1185">Reference proteome</keyword>
<dbReference type="PANTHER" id="PTHR23159:SF60">
    <property type="entry name" value="SPINDLE ASSEMBLY ABNORMAL PROTEIN 4"/>
    <property type="match status" value="1"/>
</dbReference>
<proteinExistence type="predicted"/>
<feature type="coiled-coil region" evidence="1">
    <location>
        <begin position="387"/>
        <end position="414"/>
    </location>
</feature>
<feature type="region of interest" description="Disordered" evidence="2">
    <location>
        <begin position="1"/>
        <end position="63"/>
    </location>
</feature>
<feature type="region of interest" description="Disordered" evidence="2">
    <location>
        <begin position="772"/>
        <end position="803"/>
    </location>
</feature>
<reference evidence="3 4" key="1">
    <citation type="journal article" date="2018" name="Nat. Ecol. Evol.">
        <title>Pezizomycetes genomes reveal the molecular basis of ectomycorrhizal truffle lifestyle.</title>
        <authorList>
            <person name="Murat C."/>
            <person name="Payen T."/>
            <person name="Noel B."/>
            <person name="Kuo A."/>
            <person name="Morin E."/>
            <person name="Chen J."/>
            <person name="Kohler A."/>
            <person name="Krizsan K."/>
            <person name="Balestrini R."/>
            <person name="Da Silva C."/>
            <person name="Montanini B."/>
            <person name="Hainaut M."/>
            <person name="Levati E."/>
            <person name="Barry K.W."/>
            <person name="Belfiori B."/>
            <person name="Cichocki N."/>
            <person name="Clum A."/>
            <person name="Dockter R.B."/>
            <person name="Fauchery L."/>
            <person name="Guy J."/>
            <person name="Iotti M."/>
            <person name="Le Tacon F."/>
            <person name="Lindquist E.A."/>
            <person name="Lipzen A."/>
            <person name="Malagnac F."/>
            <person name="Mello A."/>
            <person name="Molinier V."/>
            <person name="Miyauchi S."/>
            <person name="Poulain J."/>
            <person name="Riccioni C."/>
            <person name="Rubini A."/>
            <person name="Sitrit Y."/>
            <person name="Splivallo R."/>
            <person name="Traeger S."/>
            <person name="Wang M."/>
            <person name="Zifcakova L."/>
            <person name="Wipf D."/>
            <person name="Zambonelli A."/>
            <person name="Paolocci F."/>
            <person name="Nowrousian M."/>
            <person name="Ottonello S."/>
            <person name="Baldrian P."/>
            <person name="Spatafora J.W."/>
            <person name="Henrissat B."/>
            <person name="Nagy L.G."/>
            <person name="Aury J.M."/>
            <person name="Wincker P."/>
            <person name="Grigoriev I.V."/>
            <person name="Bonfante P."/>
            <person name="Martin F.M."/>
        </authorList>
    </citation>
    <scope>NUCLEOTIDE SEQUENCE [LARGE SCALE GENOMIC DNA]</scope>
    <source>
        <strain evidence="3 4">120613-1</strain>
    </source>
</reference>
<feature type="compositionally biased region" description="Basic and acidic residues" evidence="2">
    <location>
        <begin position="948"/>
        <end position="963"/>
    </location>
</feature>
<evidence type="ECO:0000313" key="3">
    <source>
        <dbReference type="EMBL" id="RPA98674.1"/>
    </source>
</evidence>
<keyword evidence="1" id="KW-0175">Coiled coil</keyword>
<feature type="compositionally biased region" description="Low complexity" evidence="2">
    <location>
        <begin position="789"/>
        <end position="803"/>
    </location>
</feature>
<name>A0A3N4JY96_9PEZI</name>
<dbReference type="Gene3D" id="1.10.287.1490">
    <property type="match status" value="2"/>
</dbReference>
<dbReference type="STRING" id="1336337.A0A3N4JY96"/>
<dbReference type="Proteomes" id="UP000276215">
    <property type="component" value="Unassembled WGS sequence"/>
</dbReference>
<dbReference type="OrthoDB" id="5366676at2759"/>
<protein>
    <submittedName>
        <fullName evidence="3">Uncharacterized protein</fullName>
    </submittedName>
</protein>
<feature type="compositionally biased region" description="Low complexity" evidence="2">
    <location>
        <begin position="24"/>
        <end position="46"/>
    </location>
</feature>
<dbReference type="EMBL" id="ML120393">
    <property type="protein sequence ID" value="RPA98674.1"/>
    <property type="molecule type" value="Genomic_DNA"/>
</dbReference>
<accession>A0A3N4JY96</accession>
<sequence>MSLSMGLFSRRKNSEDKALRAALSSPHVSSFASSSSSNITTPSSSTHDGYPPFPLPPHSAPLTHSKKSKLLTKAHPISVPGYAADSGGIVFAPHLTRSRTTNFNSPTPTPQQQHHHHKQPSISGLMRSNSDASGSRRTRSLDQRAPQLGSHMEGFMSINPSSFPHPPSPDLPQSIPLPNSPAVFQNRGGSASGSGASTPRFPLSATGMGYGSHSNHGFYNPPGSGYPVSPPLSPESPLGTLPSEFDENVRKPEGELVMEIADLKKAISTRDHVIARYAANFNIDDISDAASGTKKSEGQRINQILSRRIRDLEIANLEKDNEITQAAQKLNSVREAQNAELDSLREAHAREVQTLRNAAKRLETPDGVGLEDLDRYRRREFELMNVVNGKEKELELLRANANTLRERVSALEKSITERDRELDSSRRQINAMSEDRLLIGGKPALVAIAEMGLAGVGRKLMDEVKRREKAERRLAESTMKSRSDLDAVLLEEERKREEIRTNAWRELEQKLAQEELKRHEARRKAKENIDYVLAEEEKRRTELSWQFNEKLETLRQEKEMLESRIANMEMELEQAKQSVTTQREGNESLIEMTAKINTRLGEEKKRNRQLEAKINQITEDALNNVSGSKRACQDLKNVVEDRETRITFLESEVAALKREKSGIEEAWHSLEAELDGHSATLAERDERIKDLETDNTNIRDRLEEYQHDLEEMRRSLPDRPIFGDSDSETRQELSNLQQDLELYKQDIKAYKRDVKKRDAQIRDLNRAVADLESLLDRKPPSSPSPLPPSTVSTPTSRSPTPTTASLVEEIATLKDKLRIYDQEYRSTYEDRESLRKKHATVTAQQNMIITDLDTTILKLRKEKEATEKTMKRMQANFLQLSQAAAAGTLATIRKYREVPLPPLPAGGPLVPGSPILPTSPVRRGSRGKEKGRSVSMGSPVIGSMSGGESEKEKEKEKERRDKTLSVVNEPDGALGEEEVIEW</sequence>
<gene>
    <name evidence="3" type="ORF">L873DRAFT_1004015</name>
</gene>
<feature type="coiled-coil region" evidence="1">
    <location>
        <begin position="849"/>
        <end position="883"/>
    </location>
</feature>
<feature type="region of interest" description="Disordered" evidence="2">
    <location>
        <begin position="98"/>
        <end position="196"/>
    </location>
</feature>
<feature type="region of interest" description="Disordered" evidence="2">
    <location>
        <begin position="904"/>
        <end position="982"/>
    </location>
</feature>
<dbReference type="AlphaFoldDB" id="A0A3N4JY96"/>
<evidence type="ECO:0000313" key="4">
    <source>
        <dbReference type="Proteomes" id="UP000276215"/>
    </source>
</evidence>